<feature type="transmembrane region" description="Helical" evidence="6">
    <location>
        <begin position="394"/>
        <end position="416"/>
    </location>
</feature>
<dbReference type="Gene3D" id="1.20.1720.10">
    <property type="entry name" value="Multidrug resistance protein D"/>
    <property type="match status" value="1"/>
</dbReference>
<feature type="transmembrane region" description="Helical" evidence="6">
    <location>
        <begin position="195"/>
        <end position="218"/>
    </location>
</feature>
<dbReference type="EMBL" id="JAPCWZ010000010">
    <property type="protein sequence ID" value="KAK8848629.1"/>
    <property type="molecule type" value="Genomic_DNA"/>
</dbReference>
<feature type="transmembrane region" description="Helical" evidence="6">
    <location>
        <begin position="77"/>
        <end position="95"/>
    </location>
</feature>
<evidence type="ECO:0000256" key="5">
    <source>
        <dbReference type="SAM" id="MobiDB-lite"/>
    </source>
</evidence>
<dbReference type="PROSITE" id="PS50850">
    <property type="entry name" value="MFS"/>
    <property type="match status" value="1"/>
</dbReference>
<evidence type="ECO:0000256" key="3">
    <source>
        <dbReference type="ARBA" id="ARBA00022989"/>
    </source>
</evidence>
<feature type="transmembrane region" description="Helical" evidence="6">
    <location>
        <begin position="107"/>
        <end position="125"/>
    </location>
</feature>
<dbReference type="PANTHER" id="PTHR42718">
    <property type="entry name" value="MAJOR FACILITATOR SUPERFAMILY MULTIDRUG TRANSPORTER MFSC"/>
    <property type="match status" value="1"/>
</dbReference>
<accession>A0ABR2HKE3</accession>
<dbReference type="Proteomes" id="UP001390339">
    <property type="component" value="Unassembled WGS sequence"/>
</dbReference>
<feature type="transmembrane region" description="Helical" evidence="6">
    <location>
        <begin position="369"/>
        <end position="388"/>
    </location>
</feature>
<gene>
    <name evidence="8" type="ORF">PGQ11_015109</name>
</gene>
<evidence type="ECO:0000256" key="1">
    <source>
        <dbReference type="ARBA" id="ARBA00004141"/>
    </source>
</evidence>
<evidence type="ECO:0000259" key="7">
    <source>
        <dbReference type="PROSITE" id="PS50850"/>
    </source>
</evidence>
<evidence type="ECO:0000256" key="4">
    <source>
        <dbReference type="ARBA" id="ARBA00023136"/>
    </source>
</evidence>
<proteinExistence type="predicted"/>
<feature type="region of interest" description="Disordered" evidence="5">
    <location>
        <begin position="1"/>
        <end position="30"/>
    </location>
</feature>
<dbReference type="SUPFAM" id="SSF103473">
    <property type="entry name" value="MFS general substrate transporter"/>
    <property type="match status" value="1"/>
</dbReference>
<dbReference type="InterPro" id="IPR036259">
    <property type="entry name" value="MFS_trans_sf"/>
</dbReference>
<feature type="transmembrane region" description="Helical" evidence="6">
    <location>
        <begin position="131"/>
        <end position="153"/>
    </location>
</feature>
<comment type="caution">
    <text evidence="8">The sequence shown here is derived from an EMBL/GenBank/DDBJ whole genome shotgun (WGS) entry which is preliminary data.</text>
</comment>
<feature type="transmembrane region" description="Helical" evidence="6">
    <location>
        <begin position="304"/>
        <end position="329"/>
    </location>
</feature>
<evidence type="ECO:0000256" key="6">
    <source>
        <dbReference type="SAM" id="Phobius"/>
    </source>
</evidence>
<keyword evidence="2 6" id="KW-0812">Transmembrane</keyword>
<reference evidence="8 9" key="1">
    <citation type="journal article" date="2024" name="IMA Fungus">
        <title>Apiospora arundinis, a panoply of carbohydrate-active enzymes and secondary metabolites.</title>
        <authorList>
            <person name="Sorensen T."/>
            <person name="Petersen C."/>
            <person name="Muurmann A.T."/>
            <person name="Christiansen J.V."/>
            <person name="Brundto M.L."/>
            <person name="Overgaard C.K."/>
            <person name="Boysen A.T."/>
            <person name="Wollenberg R.D."/>
            <person name="Larsen T.O."/>
            <person name="Sorensen J.L."/>
            <person name="Nielsen K.L."/>
            <person name="Sondergaard T.E."/>
        </authorList>
    </citation>
    <scope>NUCLEOTIDE SEQUENCE [LARGE SCALE GENOMIC DNA]</scope>
    <source>
        <strain evidence="8 9">AAU 773</strain>
    </source>
</reference>
<evidence type="ECO:0000256" key="2">
    <source>
        <dbReference type="ARBA" id="ARBA00022692"/>
    </source>
</evidence>
<dbReference type="InterPro" id="IPR020846">
    <property type="entry name" value="MFS_dom"/>
</dbReference>
<keyword evidence="9" id="KW-1185">Reference proteome</keyword>
<keyword evidence="3 6" id="KW-1133">Transmembrane helix</keyword>
<keyword evidence="4 6" id="KW-0472">Membrane</keyword>
<feature type="transmembrane region" description="Helical" evidence="6">
    <location>
        <begin position="37"/>
        <end position="62"/>
    </location>
</feature>
<dbReference type="Gene3D" id="1.20.1250.20">
    <property type="entry name" value="MFS general substrate transporter like domains"/>
    <property type="match status" value="1"/>
</dbReference>
<sequence>MENSNNRPSGVRGSRSPECEQPLLPQRPNLSPRPQGGILAIACVPLITLINCFLGGAITIAIPDIANELGISPELELWPISIFSLTGACTLLICGSLSDHLGCRRTLVLGCILQALACMACGLSRTGPQIIAFRGVSGFAASLCLPSATSIIYDELLPGKRRNIALAFMGGGQPVGFALGITLGGLLATTWGWQWGFHIVAIACAVIAFAAASQWSMVAQIDYHRLVSEIDWLGASVASGSIALLLWGFLDITRNASDAFGLRTGALFVTSGALMVVFARWQARQQAHGLPRLIDRSMWENRSFWALCASNFIIWGTFNACEQLINLIFQEVQGKSAIEASLMFLPTPISAIIYDIVIGLILHRVSGTLIVASTNLLASFTPLMLALLDATWSYWAAIFPALLLSSVASDASFCVANTQFEEQFPGEMKGLASGDFHKKIIYSTQR</sequence>
<feature type="transmembrane region" description="Helical" evidence="6">
    <location>
        <begin position="165"/>
        <end position="189"/>
    </location>
</feature>
<dbReference type="Pfam" id="PF07690">
    <property type="entry name" value="MFS_1"/>
    <property type="match status" value="1"/>
</dbReference>
<protein>
    <submittedName>
        <fullName evidence="8">Integral membrane protein</fullName>
    </submittedName>
</protein>
<feature type="transmembrane region" description="Helical" evidence="6">
    <location>
        <begin position="262"/>
        <end position="283"/>
    </location>
</feature>
<feature type="domain" description="Major facilitator superfamily (MFS) profile" evidence="7">
    <location>
        <begin position="40"/>
        <end position="446"/>
    </location>
</feature>
<evidence type="ECO:0000313" key="9">
    <source>
        <dbReference type="Proteomes" id="UP001390339"/>
    </source>
</evidence>
<feature type="transmembrane region" description="Helical" evidence="6">
    <location>
        <begin position="341"/>
        <end position="362"/>
    </location>
</feature>
<evidence type="ECO:0000313" key="8">
    <source>
        <dbReference type="EMBL" id="KAK8848629.1"/>
    </source>
</evidence>
<comment type="subcellular location">
    <subcellularLocation>
        <location evidence="1">Membrane</location>
        <topology evidence="1">Multi-pass membrane protein</topology>
    </subcellularLocation>
</comment>
<name>A0ABR2HKE3_9PEZI</name>
<dbReference type="PANTHER" id="PTHR42718:SF27">
    <property type="entry name" value="TRANSPORTER, PUTATIVE-RELATED"/>
    <property type="match status" value="1"/>
</dbReference>
<feature type="transmembrane region" description="Helical" evidence="6">
    <location>
        <begin position="230"/>
        <end position="250"/>
    </location>
</feature>
<dbReference type="InterPro" id="IPR011701">
    <property type="entry name" value="MFS"/>
</dbReference>
<organism evidence="8 9">
    <name type="scientific">Apiospora arundinis</name>
    <dbReference type="NCBI Taxonomy" id="335852"/>
    <lineage>
        <taxon>Eukaryota</taxon>
        <taxon>Fungi</taxon>
        <taxon>Dikarya</taxon>
        <taxon>Ascomycota</taxon>
        <taxon>Pezizomycotina</taxon>
        <taxon>Sordariomycetes</taxon>
        <taxon>Xylariomycetidae</taxon>
        <taxon>Amphisphaeriales</taxon>
        <taxon>Apiosporaceae</taxon>
        <taxon>Apiospora</taxon>
    </lineage>
</organism>